<dbReference type="OrthoDB" id="6366357at2759"/>
<organism evidence="2 3">
    <name type="scientific">Eumeta variegata</name>
    <name type="common">Bagworm moth</name>
    <name type="synonym">Eumeta japonica</name>
    <dbReference type="NCBI Taxonomy" id="151549"/>
    <lineage>
        <taxon>Eukaryota</taxon>
        <taxon>Metazoa</taxon>
        <taxon>Ecdysozoa</taxon>
        <taxon>Arthropoda</taxon>
        <taxon>Hexapoda</taxon>
        <taxon>Insecta</taxon>
        <taxon>Pterygota</taxon>
        <taxon>Neoptera</taxon>
        <taxon>Endopterygota</taxon>
        <taxon>Lepidoptera</taxon>
        <taxon>Glossata</taxon>
        <taxon>Ditrysia</taxon>
        <taxon>Tineoidea</taxon>
        <taxon>Psychidae</taxon>
        <taxon>Oiketicinae</taxon>
        <taxon>Eumeta</taxon>
    </lineage>
</organism>
<proteinExistence type="predicted"/>
<keyword evidence="3" id="KW-1185">Reference proteome</keyword>
<comment type="caution">
    <text evidence="2">The sequence shown here is derived from an EMBL/GenBank/DDBJ whole genome shotgun (WGS) entry which is preliminary data.</text>
</comment>
<feature type="signal peptide" evidence="1">
    <location>
        <begin position="1"/>
        <end position="24"/>
    </location>
</feature>
<name>A0A4C1TGI4_EUMVA</name>
<reference evidence="2 3" key="1">
    <citation type="journal article" date="2019" name="Commun. Biol.">
        <title>The bagworm genome reveals a unique fibroin gene that provides high tensile strength.</title>
        <authorList>
            <person name="Kono N."/>
            <person name="Nakamura H."/>
            <person name="Ohtoshi R."/>
            <person name="Tomita M."/>
            <person name="Numata K."/>
            <person name="Arakawa K."/>
        </authorList>
    </citation>
    <scope>NUCLEOTIDE SEQUENCE [LARGE SCALE GENOMIC DNA]</scope>
</reference>
<accession>A0A4C1TGI4</accession>
<feature type="chain" id="PRO_5020032071" evidence="1">
    <location>
        <begin position="25"/>
        <end position="169"/>
    </location>
</feature>
<evidence type="ECO:0000313" key="2">
    <source>
        <dbReference type="EMBL" id="GBP12680.1"/>
    </source>
</evidence>
<gene>
    <name evidence="2" type="ORF">EVAR_69758_1</name>
</gene>
<protein>
    <submittedName>
        <fullName evidence="2">Uncharacterized protein</fullName>
    </submittedName>
</protein>
<keyword evidence="1" id="KW-0732">Signal</keyword>
<dbReference type="Proteomes" id="UP000299102">
    <property type="component" value="Unassembled WGS sequence"/>
</dbReference>
<evidence type="ECO:0000313" key="3">
    <source>
        <dbReference type="Proteomes" id="UP000299102"/>
    </source>
</evidence>
<evidence type="ECO:0000256" key="1">
    <source>
        <dbReference type="SAM" id="SignalP"/>
    </source>
</evidence>
<dbReference type="AlphaFoldDB" id="A0A4C1TGI4"/>
<sequence length="169" mass="19869">MDALNGKIAMLVATYLTLIICCLANKAQTSASLMSSHHRPIPAIEIDAIRDQYFSLEKSLWQHLNRSHHNRNIEQQIRKIVDIHRNFINEHLNSTWALGKYEILNHYEWSILERDLQQIETLFGAFMRILNVEENSIDLSRSQDLDDLMDNILRNDKTFRCLAYFRTPN</sequence>
<dbReference type="EMBL" id="BGZK01005135">
    <property type="protein sequence ID" value="GBP12680.1"/>
    <property type="molecule type" value="Genomic_DNA"/>
</dbReference>